<gene>
    <name evidence="16" type="ORF">OSTQU699_LOCUS3900</name>
</gene>
<reference evidence="16" key="1">
    <citation type="submission" date="2020-12" db="EMBL/GenBank/DDBJ databases">
        <authorList>
            <person name="Iha C."/>
        </authorList>
    </citation>
    <scope>NUCLEOTIDE SEQUENCE</scope>
</reference>
<keyword evidence="8" id="KW-0028">Amino-acid biosynthesis</keyword>
<dbReference type="GO" id="GO:0003862">
    <property type="term" value="F:3-isopropylmalate dehydrogenase activity"/>
    <property type="evidence" value="ECO:0007669"/>
    <property type="project" value="UniProtKB-EC"/>
</dbReference>
<dbReference type="EMBL" id="CAJHUC010000847">
    <property type="protein sequence ID" value="CAD7698539.1"/>
    <property type="molecule type" value="Genomic_DNA"/>
</dbReference>
<dbReference type="PANTHER" id="PTHR42979">
    <property type="entry name" value="3-ISOPROPYLMALATE DEHYDROGENASE"/>
    <property type="match status" value="1"/>
</dbReference>
<evidence type="ECO:0000256" key="2">
    <source>
        <dbReference type="ARBA" id="ARBA00004496"/>
    </source>
</evidence>
<dbReference type="AlphaFoldDB" id="A0A8S1IX81"/>
<dbReference type="GO" id="GO:0000287">
    <property type="term" value="F:magnesium ion binding"/>
    <property type="evidence" value="ECO:0007669"/>
    <property type="project" value="InterPro"/>
</dbReference>
<dbReference type="PANTHER" id="PTHR42979:SF1">
    <property type="entry name" value="3-ISOPROPYLMALATE DEHYDROGENASE"/>
    <property type="match status" value="1"/>
</dbReference>
<dbReference type="SUPFAM" id="SSF53659">
    <property type="entry name" value="Isocitrate/Isopropylmalate dehydrogenase-like"/>
    <property type="match status" value="1"/>
</dbReference>
<sequence>MRCSVFRRSCAGAGTQTQPRLPRAVPTRDGRRCARAAPRSTACRAHKIVVLPGDGIGPEIADVALRVLTSAGRAEGEEFAFEEGLIGGAALDGAGVPCPEATLEACRRSDAVLLPAVGGYKWDNVDPVLRPERGLLTLRAGLEVFANLRPAVVLPQLAGASSLKSEIVTGVDIMIVRELVGGIYFGEPRGFRTNENGEKVGYNTMIYSEKEVERIARVGFDMARKRNKRLCSVGKSNVLEVSMLWMEVVSRIGEEYADVELTHMYIDNAAMQLLRNPKSFDTILTGNIFGDILSDEAAMITGSLGVLPSASISNTGPGIFEPVHGSAPDIAGQDLANPIAMVLSAAMMCRYGLNIPKVAERMENAIALVLDQGYRTGDIMSDGMTQVGCKQLGDLIQEQVEAPVGVGVR</sequence>
<dbReference type="InterPro" id="IPR004429">
    <property type="entry name" value="Isopropylmalate_DH"/>
</dbReference>
<comment type="cofactor">
    <cofactor evidence="14">
        <name>Mg(2+)</name>
        <dbReference type="ChEBI" id="CHEBI:18420"/>
    </cofactor>
    <cofactor evidence="14">
        <name>Mn(2+)</name>
        <dbReference type="ChEBI" id="CHEBI:29035"/>
    </cofactor>
    <text evidence="14">Binds 1 Mg(2+) or Mn(2+) ion per subunit.</text>
</comment>
<feature type="domain" description="Isopropylmalate dehydrogenase-like" evidence="15">
    <location>
        <begin position="47"/>
        <end position="396"/>
    </location>
</feature>
<dbReference type="FunFam" id="3.40.718.10:FF:000028">
    <property type="entry name" value="3-isopropylmalate dehydrogenase"/>
    <property type="match status" value="1"/>
</dbReference>
<evidence type="ECO:0000256" key="3">
    <source>
        <dbReference type="ARBA" id="ARBA00008319"/>
    </source>
</evidence>
<protein>
    <recommendedName>
        <fullName evidence="5 14">3-isopropylmalate dehydrogenase</fullName>
        <ecNumber evidence="5 14">1.1.1.85</ecNumber>
    </recommendedName>
</protein>
<evidence type="ECO:0000256" key="9">
    <source>
        <dbReference type="ARBA" id="ARBA00022723"/>
    </source>
</evidence>
<evidence type="ECO:0000256" key="13">
    <source>
        <dbReference type="ARBA" id="ARBA00023304"/>
    </source>
</evidence>
<comment type="caution">
    <text evidence="16">The sequence shown here is derived from an EMBL/GenBank/DDBJ whole genome shotgun (WGS) entry which is preliminary data.</text>
</comment>
<evidence type="ECO:0000313" key="16">
    <source>
        <dbReference type="EMBL" id="CAD7698539.1"/>
    </source>
</evidence>
<dbReference type="HAMAP" id="MF_01033">
    <property type="entry name" value="LeuB_type1"/>
    <property type="match status" value="1"/>
</dbReference>
<evidence type="ECO:0000256" key="11">
    <source>
        <dbReference type="ARBA" id="ARBA00023002"/>
    </source>
</evidence>
<dbReference type="GO" id="GO:0009098">
    <property type="term" value="P:L-leucine biosynthetic process"/>
    <property type="evidence" value="ECO:0007669"/>
    <property type="project" value="UniProtKB-KW"/>
</dbReference>
<accession>A0A8S1IX81</accession>
<dbReference type="Proteomes" id="UP000708148">
    <property type="component" value="Unassembled WGS sequence"/>
</dbReference>
<dbReference type="OrthoDB" id="419183at2759"/>
<comment type="catalytic activity">
    <reaction evidence="14">
        <text>(2R,3S)-3-isopropylmalate + NAD(+) = 4-methyl-2-oxopentanoate + CO2 + NADH</text>
        <dbReference type="Rhea" id="RHEA:32271"/>
        <dbReference type="ChEBI" id="CHEBI:16526"/>
        <dbReference type="ChEBI" id="CHEBI:17865"/>
        <dbReference type="ChEBI" id="CHEBI:35121"/>
        <dbReference type="ChEBI" id="CHEBI:57540"/>
        <dbReference type="ChEBI" id="CHEBI:57945"/>
        <dbReference type="EC" id="1.1.1.85"/>
    </reaction>
</comment>
<dbReference type="GO" id="GO:0051287">
    <property type="term" value="F:NAD binding"/>
    <property type="evidence" value="ECO:0007669"/>
    <property type="project" value="InterPro"/>
</dbReference>
<evidence type="ECO:0000256" key="10">
    <source>
        <dbReference type="ARBA" id="ARBA00022842"/>
    </source>
</evidence>
<name>A0A8S1IX81_9CHLO</name>
<evidence type="ECO:0000256" key="7">
    <source>
        <dbReference type="ARBA" id="ARBA00022490"/>
    </source>
</evidence>
<comment type="cofactor">
    <cofactor evidence="1">
        <name>Mn(2+)</name>
        <dbReference type="ChEBI" id="CHEBI:29035"/>
    </cofactor>
</comment>
<keyword evidence="10" id="KW-0460">Magnesium</keyword>
<keyword evidence="17" id="KW-1185">Reference proteome</keyword>
<dbReference type="Pfam" id="PF00180">
    <property type="entry name" value="Iso_dh"/>
    <property type="match status" value="1"/>
</dbReference>
<evidence type="ECO:0000256" key="14">
    <source>
        <dbReference type="RuleBase" id="RU004445"/>
    </source>
</evidence>
<dbReference type="InterPro" id="IPR024084">
    <property type="entry name" value="IsoPropMal-DH-like_dom"/>
</dbReference>
<comment type="function">
    <text evidence="14">Catalyzes the oxidation of 3-carboxy-2-hydroxy-4-methylpentanoate (3-isopropylmalate) to 3-carboxy-4-methyl-2-oxopentanoate. The product decarboxylates to 4-methyl-2 oxopentanoate.</text>
</comment>
<evidence type="ECO:0000256" key="6">
    <source>
        <dbReference type="ARBA" id="ARBA00022430"/>
    </source>
</evidence>
<evidence type="ECO:0000256" key="4">
    <source>
        <dbReference type="ARBA" id="ARBA00011738"/>
    </source>
</evidence>
<dbReference type="GO" id="GO:0005829">
    <property type="term" value="C:cytosol"/>
    <property type="evidence" value="ECO:0007669"/>
    <property type="project" value="TreeGrafter"/>
</dbReference>
<comment type="subcellular location">
    <subcellularLocation>
        <location evidence="2">Cytoplasm</location>
    </subcellularLocation>
</comment>
<dbReference type="Gene3D" id="3.40.718.10">
    <property type="entry name" value="Isopropylmalate Dehydrogenase"/>
    <property type="match status" value="1"/>
</dbReference>
<dbReference type="InterPro" id="IPR019818">
    <property type="entry name" value="IsoCit/isopropylmalate_DH_CS"/>
</dbReference>
<keyword evidence="12 14" id="KW-0520">NAD</keyword>
<keyword evidence="7" id="KW-0963">Cytoplasm</keyword>
<evidence type="ECO:0000256" key="5">
    <source>
        <dbReference type="ARBA" id="ARBA00013101"/>
    </source>
</evidence>
<evidence type="ECO:0000313" key="17">
    <source>
        <dbReference type="Proteomes" id="UP000708148"/>
    </source>
</evidence>
<keyword evidence="9 14" id="KW-0479">Metal-binding</keyword>
<dbReference type="NCBIfam" id="TIGR00169">
    <property type="entry name" value="leuB"/>
    <property type="match status" value="1"/>
</dbReference>
<dbReference type="PROSITE" id="PS00470">
    <property type="entry name" value="IDH_IMDH"/>
    <property type="match status" value="1"/>
</dbReference>
<keyword evidence="6 14" id="KW-0432">Leucine biosynthesis</keyword>
<comment type="subunit">
    <text evidence="4 14">Homodimer.</text>
</comment>
<dbReference type="SMART" id="SM01329">
    <property type="entry name" value="Iso_dh"/>
    <property type="match status" value="1"/>
</dbReference>
<evidence type="ECO:0000259" key="15">
    <source>
        <dbReference type="SMART" id="SM01329"/>
    </source>
</evidence>
<keyword evidence="11" id="KW-0560">Oxidoreductase</keyword>
<evidence type="ECO:0000256" key="1">
    <source>
        <dbReference type="ARBA" id="ARBA00001936"/>
    </source>
</evidence>
<comment type="similarity">
    <text evidence="3">Belongs to the isocitrate and isopropylmalate dehydrogenases family. LeuB type 1 subfamily.</text>
</comment>
<evidence type="ECO:0000256" key="12">
    <source>
        <dbReference type="ARBA" id="ARBA00023027"/>
    </source>
</evidence>
<organism evidence="16 17">
    <name type="scientific">Ostreobium quekettii</name>
    <dbReference type="NCBI Taxonomy" id="121088"/>
    <lineage>
        <taxon>Eukaryota</taxon>
        <taxon>Viridiplantae</taxon>
        <taxon>Chlorophyta</taxon>
        <taxon>core chlorophytes</taxon>
        <taxon>Ulvophyceae</taxon>
        <taxon>TCBD clade</taxon>
        <taxon>Bryopsidales</taxon>
        <taxon>Ostreobineae</taxon>
        <taxon>Ostreobiaceae</taxon>
        <taxon>Ostreobium</taxon>
    </lineage>
</organism>
<evidence type="ECO:0000256" key="8">
    <source>
        <dbReference type="ARBA" id="ARBA00022605"/>
    </source>
</evidence>
<proteinExistence type="inferred from homology"/>
<comment type="pathway">
    <text evidence="14">Amino-acid biosynthesis; L-leucine biosynthesis; L-leucine from 3-methyl-2-oxobutanoate: step 3/4.</text>
</comment>
<dbReference type="EC" id="1.1.1.85" evidence="5 14"/>
<keyword evidence="13 14" id="KW-0100">Branched-chain amino acid biosynthesis</keyword>